<proteinExistence type="predicted"/>
<keyword evidence="2" id="KW-1185">Reference proteome</keyword>
<name>A0ACC0LUZ3_RHOML</name>
<dbReference type="Proteomes" id="UP001062846">
    <property type="component" value="Chromosome 11"/>
</dbReference>
<dbReference type="EMBL" id="CM046398">
    <property type="protein sequence ID" value="KAI8532470.1"/>
    <property type="molecule type" value="Genomic_DNA"/>
</dbReference>
<comment type="caution">
    <text evidence="1">The sequence shown here is derived from an EMBL/GenBank/DDBJ whole genome shotgun (WGS) entry which is preliminary data.</text>
</comment>
<gene>
    <name evidence="1" type="ORF">RHMOL_Rhmol11G0216900</name>
</gene>
<sequence length="301" mass="33864">MAIFNFQILLYSLSLTFCIRFPQTTSLTFNLTDLGNLDQNVNIRTSPRAYRSTGGLEVTPNTLDANLQLEAGKASKESDVYSFGVVALEIACGRKPCDIKVPEFQMGMVEWVWDLYGIGRLLEAADPKLGPDFVEREMEGLMIVGLWCAHPDHNFRPKIRQVTTMVLKVDLQCPSCYRKIKKVLAKFPLCCSPKKIRDKLCCKDGKQSKVLRSNRLQNPKNPKSPPRPKNPTRRRNPRSPNFLRRPSLFVYRFWYVVGNVTRVSLGAHVMSGMGGQYHPMIGMGMVGIGLVIEAGPDILEA</sequence>
<reference evidence="1" key="1">
    <citation type="submission" date="2022-02" db="EMBL/GenBank/DDBJ databases">
        <title>Plant Genome Project.</title>
        <authorList>
            <person name="Zhang R.-G."/>
        </authorList>
    </citation>
    <scope>NUCLEOTIDE SEQUENCE</scope>
    <source>
        <strain evidence="1">AT1</strain>
    </source>
</reference>
<evidence type="ECO:0000313" key="1">
    <source>
        <dbReference type="EMBL" id="KAI8532470.1"/>
    </source>
</evidence>
<accession>A0ACC0LUZ3</accession>
<organism evidence="1 2">
    <name type="scientific">Rhododendron molle</name>
    <name type="common">Chinese azalea</name>
    <name type="synonym">Azalea mollis</name>
    <dbReference type="NCBI Taxonomy" id="49168"/>
    <lineage>
        <taxon>Eukaryota</taxon>
        <taxon>Viridiplantae</taxon>
        <taxon>Streptophyta</taxon>
        <taxon>Embryophyta</taxon>
        <taxon>Tracheophyta</taxon>
        <taxon>Spermatophyta</taxon>
        <taxon>Magnoliopsida</taxon>
        <taxon>eudicotyledons</taxon>
        <taxon>Gunneridae</taxon>
        <taxon>Pentapetalae</taxon>
        <taxon>asterids</taxon>
        <taxon>Ericales</taxon>
        <taxon>Ericaceae</taxon>
        <taxon>Ericoideae</taxon>
        <taxon>Rhodoreae</taxon>
        <taxon>Rhododendron</taxon>
    </lineage>
</organism>
<protein>
    <submittedName>
        <fullName evidence="1">Uncharacterized protein</fullName>
    </submittedName>
</protein>
<evidence type="ECO:0000313" key="2">
    <source>
        <dbReference type="Proteomes" id="UP001062846"/>
    </source>
</evidence>